<sequence length="354" mass="42018">MSEVKEVKNIEVLESYDEKCNSNLPINQLKKDLDKLYEYKSVLKKTFQQLNQNIFNSYKKNKVIKNGTLAITLNNAIKNAIPKNTDEYIELANEYSHLWNDIFKLIGENKIFENSLEKLKKHKEYTCKMLDILLDNTDIFDIKEFVIENNLTNEFFEDINKIEKIHYVLKEQTNQLYIYGAWCDEVTRCHKELINLIMETKIHREHISPYIFKGEIDEHEIKECVKDTIEVIKSKPNKLLTIFKACNKWENKVFIALSKCEVLKKNLEIEIGFSNDIIKENREVLRKANEKLSEFIISSIDSLDYKIKNNEEQINKNRDKFEELEGRYIILKEKILNIFESEVEEKEKSLRVLA</sequence>
<dbReference type="RefSeq" id="WP_152887569.1">
    <property type="nucleotide sequence ID" value="NZ_WHJC01000018.1"/>
</dbReference>
<proteinExistence type="predicted"/>
<evidence type="ECO:0000313" key="1">
    <source>
        <dbReference type="EMBL" id="MPQ42704.1"/>
    </source>
</evidence>
<gene>
    <name evidence="1" type="ORF">GBZ86_02915</name>
</gene>
<name>A0A6I1MIH4_9CLOT</name>
<dbReference type="EMBL" id="WHJC01000018">
    <property type="protein sequence ID" value="MPQ42704.1"/>
    <property type="molecule type" value="Genomic_DNA"/>
</dbReference>
<reference evidence="1 2" key="1">
    <citation type="submission" date="2019-10" db="EMBL/GenBank/DDBJ databases">
        <title>The Genome Sequence of Clostridium tarantellae Isolated from Fish Brain.</title>
        <authorList>
            <person name="Bano L."/>
            <person name="Kiel M."/>
            <person name="Sales G."/>
            <person name="Doxey A.C."/>
            <person name="Mansfield M.J."/>
            <person name="Schiavone M."/>
            <person name="Rossetto O."/>
            <person name="Pirazzini M."/>
            <person name="Dobrindt U."/>
            <person name="Montecucco C."/>
        </authorList>
    </citation>
    <scope>NUCLEOTIDE SEQUENCE [LARGE SCALE GENOMIC DNA]</scope>
    <source>
        <strain evidence="1 2">DSM 3997</strain>
    </source>
</reference>
<dbReference type="AlphaFoldDB" id="A0A6I1MIH4"/>
<protein>
    <submittedName>
        <fullName evidence="1">Uncharacterized protein</fullName>
    </submittedName>
</protein>
<keyword evidence="2" id="KW-1185">Reference proteome</keyword>
<accession>A0A6I1MIH4</accession>
<evidence type="ECO:0000313" key="2">
    <source>
        <dbReference type="Proteomes" id="UP000430345"/>
    </source>
</evidence>
<dbReference type="Proteomes" id="UP000430345">
    <property type="component" value="Unassembled WGS sequence"/>
</dbReference>
<organism evidence="1 2">
    <name type="scientific">Clostridium tarantellae</name>
    <dbReference type="NCBI Taxonomy" id="39493"/>
    <lineage>
        <taxon>Bacteria</taxon>
        <taxon>Bacillati</taxon>
        <taxon>Bacillota</taxon>
        <taxon>Clostridia</taxon>
        <taxon>Eubacteriales</taxon>
        <taxon>Clostridiaceae</taxon>
        <taxon>Clostridium</taxon>
    </lineage>
</organism>
<comment type="caution">
    <text evidence="1">The sequence shown here is derived from an EMBL/GenBank/DDBJ whole genome shotgun (WGS) entry which is preliminary data.</text>
</comment>